<sequence precursor="true">MLLTRFIKMQLILFATLTAIALVVLALFYLRLPTWAGVGMYKLNANLPNSGGLYATANVTYRGTTIGKVTSVEPTEQGARVEMNIYDRYRVPLDSSANVHSVSAVGEQFIDLVSEGGSDGKYFRDGDTIEKGTVPAEVGPSLDAAQQGLAALPKEKIAVLLDETAQAVGGLGPSLQRLVDSTQAIAGDFKDNLDPINDIVENSGPIIDSQVNSGDAISRWAKNLNTLAAQSAQNDAELRSGIQQAAPTADQLNSVFSDVQESLPQTLANLEIVIDMLKRYNKNVEQVLVALPQGGAVAQTATIFAPKGLLHFGLGINMPPPCLTGFLPASQWRSPADTSLAPLPEGLYCKIPKDAPNAVRGARNYPCADVPGKRAASPAECRSQEPYQPLGTNPWYGDPNQIRNCPAPAARCDQPVDPGRVIPAPSVNNGLNPLPASQLPPPESTAMRSDPLTAPRGGSVSCSGQQPNPCIYTPAAGSTATYSPSSGEVVGPGGVKYSVTNSNKPGDDGWKEMLAPAS</sequence>
<dbReference type="Pfam" id="PF11887">
    <property type="entry name" value="Mce4_CUP1"/>
    <property type="match status" value="1"/>
</dbReference>
<feature type="region of interest" description="Disordered" evidence="1">
    <location>
        <begin position="499"/>
        <end position="518"/>
    </location>
</feature>
<feature type="domain" description="Mammalian cell entry C-terminal" evidence="3">
    <location>
        <begin position="124"/>
        <end position="291"/>
    </location>
</feature>
<dbReference type="NCBIfam" id="TIGR00996">
    <property type="entry name" value="Mtu_fam_mce"/>
    <property type="match status" value="1"/>
</dbReference>
<evidence type="ECO:0000256" key="1">
    <source>
        <dbReference type="SAM" id="MobiDB-lite"/>
    </source>
</evidence>
<evidence type="ECO:0000313" key="5">
    <source>
        <dbReference type="Proteomes" id="UP000199147"/>
    </source>
</evidence>
<evidence type="ECO:0000313" key="4">
    <source>
        <dbReference type="EMBL" id="CRZ17089.1"/>
    </source>
</evidence>
<dbReference type="STRING" id="146018.BN2156_03969"/>
<dbReference type="PANTHER" id="PTHR33371">
    <property type="entry name" value="INTERMEMBRANE PHOSPHOLIPID TRANSPORT SYSTEM BINDING PROTEIN MLAD-RELATED"/>
    <property type="match status" value="1"/>
</dbReference>
<gene>
    <name evidence="4" type="ORF">BN2156_03969</name>
</gene>
<keyword evidence="5" id="KW-1185">Reference proteome</keyword>
<dbReference type="Proteomes" id="UP000199147">
    <property type="component" value="Unassembled WGS sequence"/>
</dbReference>
<accession>A0A0H5S781</accession>
<reference evidence="5" key="1">
    <citation type="submission" date="2015-07" db="EMBL/GenBank/DDBJ databases">
        <authorList>
            <person name="Urmite Genomes"/>
        </authorList>
    </citation>
    <scope>NUCLEOTIDE SEQUENCE [LARGE SCALE GENOMIC DNA]</scope>
    <source>
        <strain evidence="5">type strain: ATCC 49404</strain>
    </source>
</reference>
<dbReference type="EMBL" id="CWKH01000002">
    <property type="protein sequence ID" value="CRZ17089.1"/>
    <property type="molecule type" value="Genomic_DNA"/>
</dbReference>
<feature type="domain" description="Mce/MlaD" evidence="2">
    <location>
        <begin position="41"/>
        <end position="113"/>
    </location>
</feature>
<dbReference type="InterPro" id="IPR024516">
    <property type="entry name" value="Mce_C"/>
</dbReference>
<dbReference type="InterPro" id="IPR052336">
    <property type="entry name" value="MlaD_Phospholipid_Transporter"/>
</dbReference>
<evidence type="ECO:0000259" key="3">
    <source>
        <dbReference type="Pfam" id="PF11887"/>
    </source>
</evidence>
<dbReference type="Pfam" id="PF02470">
    <property type="entry name" value="MlaD"/>
    <property type="match status" value="1"/>
</dbReference>
<dbReference type="PANTHER" id="PTHR33371:SF16">
    <property type="entry name" value="MCE-FAMILY PROTEIN MCE3F"/>
    <property type="match status" value="1"/>
</dbReference>
<dbReference type="InterPro" id="IPR003399">
    <property type="entry name" value="Mce/MlaD"/>
</dbReference>
<feature type="region of interest" description="Disordered" evidence="1">
    <location>
        <begin position="427"/>
        <end position="465"/>
    </location>
</feature>
<proteinExistence type="predicted"/>
<organism evidence="4 5">
    <name type="scientific">Mycolicibacterium neworleansense</name>
    <dbReference type="NCBI Taxonomy" id="146018"/>
    <lineage>
        <taxon>Bacteria</taxon>
        <taxon>Bacillati</taxon>
        <taxon>Actinomycetota</taxon>
        <taxon>Actinomycetes</taxon>
        <taxon>Mycobacteriales</taxon>
        <taxon>Mycobacteriaceae</taxon>
        <taxon>Mycolicibacterium</taxon>
    </lineage>
</organism>
<dbReference type="OrthoDB" id="4741753at2"/>
<dbReference type="AlphaFoldDB" id="A0A0H5S781"/>
<name>A0A0H5S781_9MYCO</name>
<dbReference type="InterPro" id="IPR005693">
    <property type="entry name" value="Mce"/>
</dbReference>
<dbReference type="GO" id="GO:0005576">
    <property type="term" value="C:extracellular region"/>
    <property type="evidence" value="ECO:0007669"/>
    <property type="project" value="TreeGrafter"/>
</dbReference>
<protein>
    <submittedName>
        <fullName evidence="4">Mce-family protein mce1f</fullName>
    </submittedName>
</protein>
<evidence type="ECO:0000259" key="2">
    <source>
        <dbReference type="Pfam" id="PF02470"/>
    </source>
</evidence>